<reference evidence="2" key="1">
    <citation type="submission" date="2021-01" db="EMBL/GenBank/DDBJ databases">
        <title>Whole genome shotgun sequence of Planosporangium mesophilum NBRC 109066.</title>
        <authorList>
            <person name="Komaki H."/>
            <person name="Tamura T."/>
        </authorList>
    </citation>
    <scope>NUCLEOTIDE SEQUENCE</scope>
    <source>
        <strain evidence="2">NBRC 109066</strain>
    </source>
</reference>
<dbReference type="AlphaFoldDB" id="A0A8J3T6E3"/>
<name>A0A8J3T6E3_9ACTN</name>
<keyword evidence="1" id="KW-0472">Membrane</keyword>
<dbReference type="InterPro" id="IPR021443">
    <property type="entry name" value="DUF3093"/>
</dbReference>
<evidence type="ECO:0000313" key="3">
    <source>
        <dbReference type="Proteomes" id="UP000599074"/>
    </source>
</evidence>
<keyword evidence="3" id="KW-1185">Reference proteome</keyword>
<dbReference type="Proteomes" id="UP000599074">
    <property type="component" value="Unassembled WGS sequence"/>
</dbReference>
<accession>A0A8J3T6E3</accession>
<feature type="transmembrane region" description="Helical" evidence="1">
    <location>
        <begin position="32"/>
        <end position="52"/>
    </location>
</feature>
<keyword evidence="1" id="KW-1133">Transmembrane helix</keyword>
<keyword evidence="1" id="KW-0812">Transmembrane</keyword>
<organism evidence="2 3">
    <name type="scientific">Planosporangium mesophilum</name>
    <dbReference type="NCBI Taxonomy" id="689768"/>
    <lineage>
        <taxon>Bacteria</taxon>
        <taxon>Bacillati</taxon>
        <taxon>Actinomycetota</taxon>
        <taxon>Actinomycetes</taxon>
        <taxon>Micromonosporales</taxon>
        <taxon>Micromonosporaceae</taxon>
        <taxon>Planosporangium</taxon>
    </lineage>
</organism>
<evidence type="ECO:0000313" key="2">
    <source>
        <dbReference type="EMBL" id="GII20498.1"/>
    </source>
</evidence>
<sequence>MWVPWWLWLPALAFAALLAAEVYLGAPGLKTWIPYAVVLPATAGALWALGRLRVAVEEGELRVDDARLPARFVGGVTVLGAAEKRILLGTAAHPYAFVVQRPWIKGAVQVHLDDPADPTPYWVVSSRRPAALAATLLAARAAGESGTAHGDIAGS</sequence>
<evidence type="ECO:0008006" key="4">
    <source>
        <dbReference type="Google" id="ProtNLM"/>
    </source>
</evidence>
<comment type="caution">
    <text evidence="2">The sequence shown here is derived from an EMBL/GenBank/DDBJ whole genome shotgun (WGS) entry which is preliminary data.</text>
</comment>
<evidence type="ECO:0000256" key="1">
    <source>
        <dbReference type="SAM" id="Phobius"/>
    </source>
</evidence>
<dbReference type="EMBL" id="BOON01000001">
    <property type="protein sequence ID" value="GII20498.1"/>
    <property type="molecule type" value="Genomic_DNA"/>
</dbReference>
<proteinExistence type="predicted"/>
<dbReference type="Pfam" id="PF11292">
    <property type="entry name" value="DUF3093"/>
    <property type="match status" value="1"/>
</dbReference>
<gene>
    <name evidence="2" type="ORF">Pme01_00950</name>
</gene>
<protein>
    <recommendedName>
        <fullName evidence="4">DUF3093 domain-containing protein</fullName>
    </recommendedName>
</protein>